<evidence type="ECO:0000259" key="15">
    <source>
        <dbReference type="PROSITE" id="PS50104"/>
    </source>
</evidence>
<dbReference type="InterPro" id="IPR003591">
    <property type="entry name" value="Leu-rich_rpt_typical-subtyp"/>
</dbReference>
<keyword evidence="6" id="KW-0732">Signal</keyword>
<dbReference type="Gene3D" id="3.80.10.10">
    <property type="entry name" value="Ribonuclease Inhibitor"/>
    <property type="match status" value="2"/>
</dbReference>
<dbReference type="InterPro" id="IPR000157">
    <property type="entry name" value="TIR_dom"/>
</dbReference>
<evidence type="ECO:0000256" key="1">
    <source>
        <dbReference type="ARBA" id="ARBA00004479"/>
    </source>
</evidence>
<comment type="similarity">
    <text evidence="2">Belongs to the Toll-like receptor family.</text>
</comment>
<evidence type="ECO:0000256" key="7">
    <source>
        <dbReference type="ARBA" id="ARBA00022737"/>
    </source>
</evidence>
<keyword evidence="8" id="KW-0391">Immunity</keyword>
<dbReference type="GO" id="GO:0038023">
    <property type="term" value="F:signaling receptor activity"/>
    <property type="evidence" value="ECO:0007669"/>
    <property type="project" value="TreeGrafter"/>
</dbReference>
<dbReference type="GO" id="GO:0005886">
    <property type="term" value="C:plasma membrane"/>
    <property type="evidence" value="ECO:0007669"/>
    <property type="project" value="TreeGrafter"/>
</dbReference>
<sequence>MELECLENGAPLTDLTFIGVLRKLSKLSVSRCGRPADVKTDHFPAICKTHHKAFTWLKTLSLSNRNFENVSSRPLACLYNLQHLTLRYDYISTVEDGAFQHMSRLKTLNLGHNKISVLGAQHFVGLYRLETLVIEENPLMTIEPQSFVSLRSIKEVTLGVLNFPSPESSEIQLNLTNVFGGIPENLTYLSISSGRRPMTLIIGGNDVPNTTLTLYPHLGIMFHNLTRLENLTLAHCWIHSLEKDLSKDLQSLRVLYLLIDNEFSVSESFFDPLRSLSYLIMVEPRLVCSCDNAWLSDWVKQQRQVQVYLSKAIVCKNEDGIQSLSKYTHAHCFMDLEFLFFVSTSLVLLLFMLVVLLYKLAGEYLLAFFYIARGWVEEAMRRNKRGRYQFDAFVSYCGKDEPWVVEELLPNLEQRGPPFLQLCLHARDFQPGKDIVENITDSLYRSRRTLCLVSRNFLRSNWCSLEMQLATHRLLTERRDILILVFLEKIPSRQLSAHHRLARLVKTRTYIDWPQDPTQREAFWDRLWAKLTPQT</sequence>
<keyword evidence="11" id="KW-0675">Receptor</keyword>
<keyword evidence="10 14" id="KW-0472">Membrane</keyword>
<gene>
    <name evidence="17" type="primary">LOC115829752</name>
</gene>
<dbReference type="SUPFAM" id="SSF52200">
    <property type="entry name" value="Toll/Interleukin receptor TIR domain"/>
    <property type="match status" value="1"/>
</dbReference>
<evidence type="ECO:0000313" key="17">
    <source>
        <dbReference type="RefSeq" id="XP_030649780.1"/>
    </source>
</evidence>
<evidence type="ECO:0000256" key="3">
    <source>
        <dbReference type="ARBA" id="ARBA00022588"/>
    </source>
</evidence>
<evidence type="ECO:0000256" key="10">
    <source>
        <dbReference type="ARBA" id="ARBA00023136"/>
    </source>
</evidence>
<evidence type="ECO:0000256" key="6">
    <source>
        <dbReference type="ARBA" id="ARBA00022729"/>
    </source>
</evidence>
<dbReference type="Proteomes" id="UP000504632">
    <property type="component" value="Chromosome 16"/>
</dbReference>
<protein>
    <submittedName>
        <fullName evidence="17">Toll-like receptor 13</fullName>
    </submittedName>
</protein>
<evidence type="ECO:0000256" key="4">
    <source>
        <dbReference type="ARBA" id="ARBA00022614"/>
    </source>
</evidence>
<evidence type="ECO:0000256" key="8">
    <source>
        <dbReference type="ARBA" id="ARBA00022859"/>
    </source>
</evidence>
<dbReference type="FunCoup" id="A0A6J2WZN1">
    <property type="interactions" value="1"/>
</dbReference>
<dbReference type="GeneID" id="115829752"/>
<dbReference type="RefSeq" id="XP_030649780.1">
    <property type="nucleotide sequence ID" value="XM_030793920.1"/>
</dbReference>
<comment type="subcellular location">
    <subcellularLocation>
        <location evidence="1">Membrane</location>
        <topology evidence="1">Single-pass type I membrane protein</topology>
    </subcellularLocation>
</comment>
<evidence type="ECO:0000256" key="9">
    <source>
        <dbReference type="ARBA" id="ARBA00022989"/>
    </source>
</evidence>
<feature type="domain" description="TIR" evidence="15">
    <location>
        <begin position="388"/>
        <end position="531"/>
    </location>
</feature>
<dbReference type="AlphaFoldDB" id="A0A6J2WZN1"/>
<dbReference type="FunFam" id="3.40.50.10140:FF:000001">
    <property type="entry name" value="Toll-like receptor 2"/>
    <property type="match status" value="1"/>
</dbReference>
<dbReference type="Pfam" id="PF01582">
    <property type="entry name" value="TIR"/>
    <property type="match status" value="1"/>
</dbReference>
<dbReference type="GO" id="GO:0045087">
    <property type="term" value="P:innate immune response"/>
    <property type="evidence" value="ECO:0007669"/>
    <property type="project" value="UniProtKB-KW"/>
</dbReference>
<keyword evidence="7" id="KW-0677">Repeat</keyword>
<evidence type="ECO:0000256" key="2">
    <source>
        <dbReference type="ARBA" id="ARBA00009634"/>
    </source>
</evidence>
<keyword evidence="5 14" id="KW-0812">Transmembrane</keyword>
<evidence type="ECO:0000256" key="13">
    <source>
        <dbReference type="ARBA" id="ARBA00023198"/>
    </source>
</evidence>
<evidence type="ECO:0000256" key="12">
    <source>
        <dbReference type="ARBA" id="ARBA00023180"/>
    </source>
</evidence>
<evidence type="ECO:0000256" key="14">
    <source>
        <dbReference type="SAM" id="Phobius"/>
    </source>
</evidence>
<dbReference type="SMART" id="SM00369">
    <property type="entry name" value="LRR_TYP"/>
    <property type="match status" value="4"/>
</dbReference>
<dbReference type="GO" id="GO:0002224">
    <property type="term" value="P:toll-like receptor signaling pathway"/>
    <property type="evidence" value="ECO:0007669"/>
    <property type="project" value="TreeGrafter"/>
</dbReference>
<evidence type="ECO:0000313" key="16">
    <source>
        <dbReference type="Proteomes" id="UP000504632"/>
    </source>
</evidence>
<proteinExistence type="inferred from homology"/>
<keyword evidence="4" id="KW-0433">Leucine-rich repeat</keyword>
<dbReference type="SUPFAM" id="SSF52058">
    <property type="entry name" value="L domain-like"/>
    <property type="match status" value="1"/>
</dbReference>
<dbReference type="PANTHER" id="PTHR24365">
    <property type="entry name" value="TOLL-LIKE RECEPTOR"/>
    <property type="match status" value="1"/>
</dbReference>
<keyword evidence="13" id="KW-0395">Inflammatory response</keyword>
<accession>A0A6J2WZN1</accession>
<keyword evidence="16" id="KW-1185">Reference proteome</keyword>
<dbReference type="InterPro" id="IPR032675">
    <property type="entry name" value="LRR_dom_sf"/>
</dbReference>
<dbReference type="InParanoid" id="A0A6J2WZN1"/>
<dbReference type="SMART" id="SM00255">
    <property type="entry name" value="TIR"/>
    <property type="match status" value="1"/>
</dbReference>
<name>A0A6J2WZN1_CHACN</name>
<dbReference type="Pfam" id="PF13855">
    <property type="entry name" value="LRR_8"/>
    <property type="match status" value="1"/>
</dbReference>
<dbReference type="GO" id="GO:0006954">
    <property type="term" value="P:inflammatory response"/>
    <property type="evidence" value="ECO:0007669"/>
    <property type="project" value="UniProtKB-KW"/>
</dbReference>
<keyword evidence="3" id="KW-0399">Innate immunity</keyword>
<reference evidence="17" key="1">
    <citation type="submission" date="2025-08" db="UniProtKB">
        <authorList>
            <consortium name="RefSeq"/>
        </authorList>
    </citation>
    <scope>IDENTIFICATION</scope>
</reference>
<dbReference type="PROSITE" id="PS50104">
    <property type="entry name" value="TIR"/>
    <property type="match status" value="1"/>
</dbReference>
<dbReference type="PRINTS" id="PR01537">
    <property type="entry name" value="INTRLKN1R1F"/>
</dbReference>
<dbReference type="PANTHER" id="PTHR24365:SF522">
    <property type="entry name" value="LOW QUALITY PROTEIN: TOLL-LIKE RECEPTOR 13-RELATED"/>
    <property type="match status" value="1"/>
</dbReference>
<evidence type="ECO:0000256" key="11">
    <source>
        <dbReference type="ARBA" id="ARBA00023170"/>
    </source>
</evidence>
<dbReference type="OrthoDB" id="1421090at2759"/>
<keyword evidence="12" id="KW-0325">Glycoprotein</keyword>
<dbReference type="InterPro" id="IPR001611">
    <property type="entry name" value="Leu-rich_rpt"/>
</dbReference>
<dbReference type="InterPro" id="IPR035897">
    <property type="entry name" value="Toll_tir_struct_dom_sf"/>
</dbReference>
<organism evidence="16 17">
    <name type="scientific">Chanos chanos</name>
    <name type="common">Milkfish</name>
    <name type="synonym">Mugil chanos</name>
    <dbReference type="NCBI Taxonomy" id="29144"/>
    <lineage>
        <taxon>Eukaryota</taxon>
        <taxon>Metazoa</taxon>
        <taxon>Chordata</taxon>
        <taxon>Craniata</taxon>
        <taxon>Vertebrata</taxon>
        <taxon>Euteleostomi</taxon>
        <taxon>Actinopterygii</taxon>
        <taxon>Neopterygii</taxon>
        <taxon>Teleostei</taxon>
        <taxon>Ostariophysi</taxon>
        <taxon>Gonorynchiformes</taxon>
        <taxon>Chanidae</taxon>
        <taxon>Chanos</taxon>
    </lineage>
</organism>
<evidence type="ECO:0000256" key="5">
    <source>
        <dbReference type="ARBA" id="ARBA00022692"/>
    </source>
</evidence>
<feature type="transmembrane region" description="Helical" evidence="14">
    <location>
        <begin position="338"/>
        <end position="358"/>
    </location>
</feature>
<keyword evidence="9 14" id="KW-1133">Transmembrane helix</keyword>
<dbReference type="Gene3D" id="3.40.50.10140">
    <property type="entry name" value="Toll/interleukin-1 receptor homology (TIR) domain"/>
    <property type="match status" value="1"/>
</dbReference>